<dbReference type="InterPro" id="IPR011049">
    <property type="entry name" value="Serralysin-like_metalloprot_C"/>
</dbReference>
<dbReference type="SUPFAM" id="SSF51120">
    <property type="entry name" value="beta-Roll"/>
    <property type="match status" value="1"/>
</dbReference>
<proteinExistence type="predicted"/>
<evidence type="ECO:0008006" key="6">
    <source>
        <dbReference type="Google" id="ProtNLM"/>
    </source>
</evidence>
<feature type="domain" description="VWFA" evidence="2">
    <location>
        <begin position="2813"/>
        <end position="3002"/>
    </location>
</feature>
<evidence type="ECO:0000313" key="4">
    <source>
        <dbReference type="EMBL" id="BDQ38873.1"/>
    </source>
</evidence>
<evidence type="ECO:0000313" key="5">
    <source>
        <dbReference type="Proteomes" id="UP001317742"/>
    </source>
</evidence>
<dbReference type="Gene3D" id="2.60.40.10">
    <property type="entry name" value="Immunoglobulins"/>
    <property type="match status" value="1"/>
</dbReference>
<reference evidence="4 5" key="1">
    <citation type="submission" date="2022-08" db="EMBL/GenBank/DDBJ databases">
        <title>Genome Sequence of the sulphate-reducing bacterium, Pseudodesulfovibrio sp. SYK.</title>
        <authorList>
            <person name="Kondo R."/>
            <person name="Kataoka T."/>
        </authorList>
    </citation>
    <scope>NUCLEOTIDE SEQUENCE [LARGE SCALE GENOMIC DNA]</scope>
    <source>
        <strain evidence="4 5">SYK</strain>
    </source>
</reference>
<dbReference type="InterPro" id="IPR010221">
    <property type="entry name" value="VCBS_dom"/>
</dbReference>
<feature type="domain" description="Cadherin" evidence="3">
    <location>
        <begin position="2263"/>
        <end position="2367"/>
    </location>
</feature>
<dbReference type="InterPro" id="IPR002126">
    <property type="entry name" value="Cadherin-like_dom"/>
</dbReference>
<dbReference type="SMART" id="SM00327">
    <property type="entry name" value="VWA"/>
    <property type="match status" value="1"/>
</dbReference>
<protein>
    <recommendedName>
        <fullName evidence="6">Tandem-95 repeat protein</fullName>
    </recommendedName>
</protein>
<dbReference type="Pfam" id="PF17963">
    <property type="entry name" value="Big_9"/>
    <property type="match status" value="2"/>
</dbReference>
<dbReference type="NCBIfam" id="TIGR01965">
    <property type="entry name" value="VCBS_repeat"/>
    <property type="match status" value="6"/>
</dbReference>
<name>A0ABN6S921_9BACT</name>
<dbReference type="Pfam" id="PF00353">
    <property type="entry name" value="HemolysinCabind"/>
    <property type="match status" value="2"/>
</dbReference>
<evidence type="ECO:0000259" key="2">
    <source>
        <dbReference type="PROSITE" id="PS50234"/>
    </source>
</evidence>
<organism evidence="4 5">
    <name type="scientific">Pseudodesulfovibrio nedwellii</name>
    <dbReference type="NCBI Taxonomy" id="2973072"/>
    <lineage>
        <taxon>Bacteria</taxon>
        <taxon>Pseudomonadati</taxon>
        <taxon>Thermodesulfobacteriota</taxon>
        <taxon>Desulfovibrionia</taxon>
        <taxon>Desulfovibrionales</taxon>
        <taxon>Desulfovibrionaceae</taxon>
    </lineage>
</organism>
<dbReference type="CDD" id="cd00198">
    <property type="entry name" value="vWFA"/>
    <property type="match status" value="1"/>
</dbReference>
<evidence type="ECO:0000259" key="3">
    <source>
        <dbReference type="PROSITE" id="PS50268"/>
    </source>
</evidence>
<evidence type="ECO:0000256" key="1">
    <source>
        <dbReference type="SAM" id="MobiDB-lite"/>
    </source>
</evidence>
<accession>A0ABN6S921</accession>
<feature type="domain" description="Cadherin" evidence="3">
    <location>
        <begin position="1754"/>
        <end position="1868"/>
    </location>
</feature>
<dbReference type="SUPFAM" id="SSF53300">
    <property type="entry name" value="vWA-like"/>
    <property type="match status" value="1"/>
</dbReference>
<dbReference type="InterPro" id="IPR018511">
    <property type="entry name" value="Hemolysin-typ_Ca-bd_CS"/>
</dbReference>
<dbReference type="Gene3D" id="2.60.40.60">
    <property type="entry name" value="Cadherins"/>
    <property type="match status" value="1"/>
</dbReference>
<keyword evidence="5" id="KW-1185">Reference proteome</keyword>
<gene>
    <name evidence="4" type="ORF">SYK_32330</name>
</gene>
<feature type="region of interest" description="Disordered" evidence="1">
    <location>
        <begin position="1427"/>
        <end position="1447"/>
    </location>
</feature>
<dbReference type="Pfam" id="PF17803">
    <property type="entry name" value="Cadherin_4"/>
    <property type="match status" value="2"/>
</dbReference>
<dbReference type="PROSITE" id="PS50234">
    <property type="entry name" value="VWFA"/>
    <property type="match status" value="1"/>
</dbReference>
<dbReference type="RefSeq" id="WP_281761361.1">
    <property type="nucleotide sequence ID" value="NZ_AP026709.1"/>
</dbReference>
<dbReference type="InterPro" id="IPR013783">
    <property type="entry name" value="Ig-like_fold"/>
</dbReference>
<feature type="region of interest" description="Disordered" evidence="1">
    <location>
        <begin position="107"/>
        <end position="132"/>
    </location>
</feature>
<dbReference type="Proteomes" id="UP001317742">
    <property type="component" value="Chromosome"/>
</dbReference>
<dbReference type="PROSITE" id="PS00330">
    <property type="entry name" value="HEMOLYSIN_CALCIUM"/>
    <property type="match status" value="2"/>
</dbReference>
<dbReference type="InterPro" id="IPR036465">
    <property type="entry name" value="vWFA_dom_sf"/>
</dbReference>
<feature type="compositionally biased region" description="Polar residues" evidence="1">
    <location>
        <begin position="1437"/>
        <end position="1447"/>
    </location>
</feature>
<dbReference type="PROSITE" id="PS50268">
    <property type="entry name" value="CADHERIN_2"/>
    <property type="match status" value="2"/>
</dbReference>
<sequence>MAGPKTPMLIVSLPGAGQTKGYQLNADTPIKFEFDISEAVFTGNNGNLEIAIEGGGTVIFENYEKLAAAESLPSFVMADGEEVTGDFYLFAFEGAEQPGETELETAADGAANGSGAGEYSDDPGKLGDSIDSLGGQEDVFGAHLFSAAVGIRGNENPVAIDDFNDIIEQGDPDFDPTQHFAIIQNGIVYVYDGETFVESPEGFVPGGRFFELGSNPLDETHDDGYLEPRLTDYDGGSDFQNGFFIDYPGVVVPEVNPVEGNVIENDWDPNVEHSIDTLRMNSIDLIGPDSDGNNPDPVGIPNEGQVIKGMYGELTIHPDGSYSYELDQGLADKLEEGQIEHEVFNYTIQDPVGAESNVAQLTINVFGSNDAPFAVADTNVQAIEQGDSTGYQYPDGYPGAGDTGEVDVDVTTGEDVGIVSGNNLIKLDGTSYGDQILPGADDEFEYVDLSSVFEGGFDFGNQNYSGFYVGSNGYITFGEGSGDFSWSGDSELTNMPPFIAAQFNDIVLDNGGGLYLDIDEASGTVSITWEDVRAWNDYSGSDNSMQIVLHVHDDGDFDFEIRYADMEWAYNSAKGGWSAGDGVNYDLPLSGSEFLNAEAVSNIGHDGVFAWSVVGSEVSSHNYTTQVDAHGNVLTNDTDVDDAADALFVMGVYSAHLSGDINDQTDFALPTVEANGRNVPNTDDVDGDGIADGASFTVQGHYGELTIRADGSYDYILHSPDENTDLDKLNYNNSGEDSFTYAIMDDSGALSYANLTFTVNGANDAPVAYDDANSIIEFGANLFGLDGEVDQAGTVSGNVIMGMDDGVLVESAKDTDVDDTEIFVSKVYTKRPVETDPDFGEGDGGYEGRSADGFEINESFNVYGNDIDGDGVVDPVTIQGNFGTLIIHEDGNYSYELNNGNRAVQRLNTDDDPLTDTFFYTVRNEYNDGVESNEAQLDITIYGNNDDPVIKVTGKDHHDGEFIEAGVHGDGTGATHVLGTHDLRLNDVDNSGKELTVTLTELDDPQNPIDMSNDIIGFDISHARANALFDADPTDAVTQYSYKGLLITIDNDANTVTMEAADGKNPGFNQYRQALKMVTFEIDGSDHTPDTSPREFEIMVEDNQDGIEPGLDIDGVHHGETGVATDTFTLNIVAANDAPTAIDDGIYAVTELSDVITDGGCFLLELLEDLEGFVNGILAELGLPFLPHTEFDIADNVFMGNLLTNDFDVDGYVDENDSTDDPNNNANDLHDLRVTGLAAGNFDNEFPPIDAPDGTVDLDPAGGFEVQGIYGTLYIDALGNFTYVADTDAANRLADGHYATETFTYQISDGDAEAAGGDGNDYNNPAFDTATVTFKVNGSNDQATIEVEEGEVNDDGVAIASVQEAEWADDAVDPNVSGSFDDGDATVMDDFSGSTGEDTGTTENALDQFGNYEVTPAATMLSVGGKLEVTDPDDHTLGQNDPGHSQTPVIDESTLAAKIEHDGSVYEGSFVEQADGSMEFSVQTSEGGTFSINPDGTWNYEIDNTLSEVQSMGQGESFEQTFTVYSYDDTANQTITVTVEGSNDAPVINSITAPVETFESGAGGWDIARTSAPVDNVLVDALNDLLHGVDDIFNVDLSNITNVLENRFLGMFSDNEHTAKTFYVDPDADTVTVEFDMFEHGLWGGEFLDSDNFTVNVGDAHFEIPLSAFEWFGIIPTGLDHENFTVKDPATDATLSIFSPDGPAGAFIHHISVSMTPPADGELTVDLSANTESSFWEGVEAFGIDNVSVASYGEGEVPMFSVVENVTGDTFVAQFGSTDVDVNDDPATYTVDKVQALADDGSIVDIDLTEGMFSMVGNTLVAHGGAEGFDHETYSEFYVTVTPHDDHEAGQDVVVTVHVGDVNEAPIAIDDYLDATETNVDAWIGIGNVGDVNSAPGDDFIAKDYDPDDGDAIDSYQFISSSHPAVKMNADGLVEFDQDHPDFNHLAKDATDTITLTYKAYDGELYSDPATVTVTVIGTNDVPTFDLNGDGDGVNYADTYTENHSAVSITGGSVIMDVDDGASIAKATVSFTPSEPEDLTAFNLNLDPGWSASSVTDITTGMITWTITGPSGASMAEYQDALDGMTFGNPADQDPLDGNREFTITVYDEHGGTASAKSVINVEPVNDAPVALDNADAVHEPNESGHAISTGTAPMGNVIDDAGTAGTDYDVDNPTDSLFITAVKYNGVLTAIAENGPTEIPDVDHGTMRFWANGDYEYIADDNSLGVHQDPPVETFEYTLSDGSDTSLADLKVTVTPVNDAPVAESDSLTVVEDTTEYSQVTATDVDLPAGTDLTFALNSNFEDAPEGLTFNGDGSWSFNADAYDYLSPTDDSLHFKVGYTATDDQGATGDSFIEITVTGTNDAPVLDLSAGTVNFVEEGAGYNNMLGFYQLVNGKPVNPEIIMENVNDSDPSQAGEQAYAEGDILTTYGDGAELHYFLVNVEYGDTPTGTPEFVWDTATEQWAIQFTDGTTVTQFDARFDNPDLNPAGEEATFGDPNGHHNPDNSVELDDQLMNGDQFGLNIDGDDDDYDDVVAQENPGDPSTYNSEGTYYEGDPAMNVTGAVDISDVDSDFISQITVSMTHQTGDVLTLDGNVVDSSTGTVTLNGHWTPAEAEDLIESMTFSNDNDALASGDRAVNVQVWDDASNPVGAPSNEAVATIHVNGFNDGPTAVDDGSVASPLSVAEDGSITINVTGNDTDPENDQLFINSYDSVAHKNADGSGDVVGTVALNATGDQLVFTPTEGYDGPAYFTYDVNDGDLTSSNRATVSLNVIDGNAAPTPTDDPGVNGDGVTSEGTYTATEAGVGVESNPSNYLLVVDTSASMAGSRMVNTQNALYEMLETLQNSLEAGESTNVGIIDFDTDTVVDTFELKGDDTTGYLAARGFVATLQAWDGIDPRVDNGTNYVEALTEADAWLGAHEGPAQMIFMSDGEPTPELGGDSWMPLATALHTDHPDATVTAISVEMPAEFTANMNLIDGDHSATMLSSSSDLNGLLVDLLNNVESSAIIAEGNVLTNDTDPDGDDMSVMTISYTDPDTSVTETADLDSDITPDVVGDALGAVIVGKYGTLTINVDGDFDYNPNQPAANALGEGDAPVFETFSYTIKDFEGLAGTGAAEITFQINGANDAPVATNALGHGAMVNEVSETVTDFGWTASGDEVSLAFAGNSWAANAANKGVTFEADNSLDRDASIVKVGIQSAENHKGALFDYYGYEDDNGQVGQGVEWTRAPFSSWQSQEAYEIMVINFGGKNKDMPIEVELQFGDVASGETLHFIVYDQNDNRTTISVDPVNGTNGKYIVSGVQAQPGDDLVLIKSIHVDPGNGDGFTLKSIKMTEAGQEAVGSHQEVSSQVSGASGNLFGNMYDPDAGDAANSVELVGDIDGDGSLHGQWGTLAMGADGSWTYTPDTDIYEEHAGDLPGLETFTYEVTDGFGATDIATLTIPVHYNVTPAEVDINADNVIVDDAGSHSISGGNGDDFLYGESGDDFLNGGADNDYLSGGAGDDDLVGGHGNDMLFGDGGNDHIYVSSGTDTVTLGEGADTIHVDPTWIPSSGGTLEVTDFDVMAGDVLDLGASTNVQINSDGSQNNDLVLTMDNDGAAVEIVLQGVLTTNTGIGTVDVDMSNDDVNSLIQQIIDSPDQF</sequence>
<dbReference type="InterPro" id="IPR040853">
    <property type="entry name" value="RapA2_cadherin-like"/>
</dbReference>
<dbReference type="Gene3D" id="3.40.50.410">
    <property type="entry name" value="von Willebrand factor, type A domain"/>
    <property type="match status" value="1"/>
</dbReference>
<dbReference type="InterPro" id="IPR001343">
    <property type="entry name" value="Hemolysn_Ca-bd"/>
</dbReference>
<dbReference type="Pfam" id="PF13519">
    <property type="entry name" value="VWA_2"/>
    <property type="match status" value="1"/>
</dbReference>
<dbReference type="InterPro" id="IPR002035">
    <property type="entry name" value="VWF_A"/>
</dbReference>
<dbReference type="EMBL" id="AP026709">
    <property type="protein sequence ID" value="BDQ38873.1"/>
    <property type="molecule type" value="Genomic_DNA"/>
</dbReference>
<dbReference type="NCBIfam" id="NF012211">
    <property type="entry name" value="tand_rpt_95"/>
    <property type="match status" value="1"/>
</dbReference>